<dbReference type="Proteomes" id="UP001151760">
    <property type="component" value="Unassembled WGS sequence"/>
</dbReference>
<sequence length="332" mass="37818">MTTLADKSLLSGGDNKPPMLEKHLYDSWKSRMELYMRKTTWKNDSLASIVTSKEKHHSSKDFQTGNLFLSESHIVCKRSWEKIKQLIQENTLTKQERSASCMMNSDKYTYKERKTLHEYYLEGDKRHKNAGTTRKNTPGAKWKQHGETTDCAISVTNAKGAQDQWSSFNRVRYSIFGRSRTSLTFKPLNVITHNDAYQPMIWNAYDSDCDELNQADDCSHGANLSRNGSMHSLSEHAYWKATSVPALDPSHSSTTIKVEVPKEPGLVISSPKNELRKLKGKALDKVATKTHSVDPKVSKDNMEPITPKLLNKKDYSLPHILTYPGKAWSHRI</sequence>
<proteinExistence type="predicted"/>
<accession>A0ABQ5H3Y3</accession>
<protein>
    <submittedName>
        <fullName evidence="1">Uncharacterized protein</fullName>
    </submittedName>
</protein>
<organism evidence="1 2">
    <name type="scientific">Tanacetum coccineum</name>
    <dbReference type="NCBI Taxonomy" id="301880"/>
    <lineage>
        <taxon>Eukaryota</taxon>
        <taxon>Viridiplantae</taxon>
        <taxon>Streptophyta</taxon>
        <taxon>Embryophyta</taxon>
        <taxon>Tracheophyta</taxon>
        <taxon>Spermatophyta</taxon>
        <taxon>Magnoliopsida</taxon>
        <taxon>eudicotyledons</taxon>
        <taxon>Gunneridae</taxon>
        <taxon>Pentapetalae</taxon>
        <taxon>asterids</taxon>
        <taxon>campanulids</taxon>
        <taxon>Asterales</taxon>
        <taxon>Asteraceae</taxon>
        <taxon>Asteroideae</taxon>
        <taxon>Anthemideae</taxon>
        <taxon>Anthemidinae</taxon>
        <taxon>Tanacetum</taxon>
    </lineage>
</organism>
<evidence type="ECO:0000313" key="2">
    <source>
        <dbReference type="Proteomes" id="UP001151760"/>
    </source>
</evidence>
<name>A0ABQ5H3Y3_9ASTR</name>
<gene>
    <name evidence="1" type="ORF">Tco_1056422</name>
</gene>
<reference evidence="1" key="2">
    <citation type="submission" date="2022-01" db="EMBL/GenBank/DDBJ databases">
        <authorList>
            <person name="Yamashiro T."/>
            <person name="Shiraishi A."/>
            <person name="Satake H."/>
            <person name="Nakayama K."/>
        </authorList>
    </citation>
    <scope>NUCLEOTIDE SEQUENCE</scope>
</reference>
<comment type="caution">
    <text evidence="1">The sequence shown here is derived from an EMBL/GenBank/DDBJ whole genome shotgun (WGS) entry which is preliminary data.</text>
</comment>
<reference evidence="1" key="1">
    <citation type="journal article" date="2022" name="Int. J. Mol. Sci.">
        <title>Draft Genome of Tanacetum Coccineum: Genomic Comparison of Closely Related Tanacetum-Family Plants.</title>
        <authorList>
            <person name="Yamashiro T."/>
            <person name="Shiraishi A."/>
            <person name="Nakayama K."/>
            <person name="Satake H."/>
        </authorList>
    </citation>
    <scope>NUCLEOTIDE SEQUENCE</scope>
</reference>
<dbReference type="EMBL" id="BQNB010019135">
    <property type="protein sequence ID" value="GJT82080.1"/>
    <property type="molecule type" value="Genomic_DNA"/>
</dbReference>
<evidence type="ECO:0000313" key="1">
    <source>
        <dbReference type="EMBL" id="GJT82080.1"/>
    </source>
</evidence>
<keyword evidence="2" id="KW-1185">Reference proteome</keyword>